<organism evidence="3 4">
    <name type="scientific">Microbacterium phycohabitans</name>
    <dbReference type="NCBI Taxonomy" id="3075993"/>
    <lineage>
        <taxon>Bacteria</taxon>
        <taxon>Bacillati</taxon>
        <taxon>Actinomycetota</taxon>
        <taxon>Actinomycetes</taxon>
        <taxon>Micrococcales</taxon>
        <taxon>Microbacteriaceae</taxon>
        <taxon>Microbacterium</taxon>
    </lineage>
</organism>
<keyword evidence="4" id="KW-1185">Reference proteome</keyword>
<feature type="domain" description="DUF3885" evidence="2">
    <location>
        <begin position="38"/>
        <end position="199"/>
    </location>
</feature>
<reference evidence="3 4" key="1">
    <citation type="submission" date="2023-09" db="EMBL/GenBank/DDBJ databases">
        <title>Microbacterium fusihabitans sp. nov., Microbacterium phycihabitans sp. nov., and Microbacterium cervinum sp. nov., isolated from dried seaweeds of beach.</title>
        <authorList>
            <person name="Lee S.D."/>
        </authorList>
    </citation>
    <scope>NUCLEOTIDE SEQUENCE [LARGE SCALE GENOMIC DNA]</scope>
    <source>
        <strain evidence="3 4">KSW2-29</strain>
    </source>
</reference>
<dbReference type="Proteomes" id="UP001261125">
    <property type="component" value="Unassembled WGS sequence"/>
</dbReference>
<evidence type="ECO:0000259" key="2">
    <source>
        <dbReference type="Pfam" id="PF13021"/>
    </source>
</evidence>
<sequence length="202" mass="22217">MDDRHGGDFDGPPSDPRATERSRLWDAAWAPSDPSGPDLRRDHPDRWVRFWSLPDGRRLPEGDADMAVILHRYRTVLEVLNPERAALTVVGADWGPLDGVGGWTRRHLPGRRPWRISSLADDGGTPGTTFFWASEGVATDDLDDLLRLAAVDAAHVIVVPPDMSWVFAPYDGGVDVLVIDSDSRGAVRESLAPWLSTHPDGL</sequence>
<dbReference type="EMBL" id="JAWDIT010000004">
    <property type="protein sequence ID" value="MDU0346351.1"/>
    <property type="molecule type" value="Genomic_DNA"/>
</dbReference>
<evidence type="ECO:0000256" key="1">
    <source>
        <dbReference type="SAM" id="MobiDB-lite"/>
    </source>
</evidence>
<proteinExistence type="predicted"/>
<protein>
    <recommendedName>
        <fullName evidence="2">DUF3885 domain-containing protein</fullName>
    </recommendedName>
</protein>
<name>A0ABU3SND6_9MICO</name>
<dbReference type="Pfam" id="PF13021">
    <property type="entry name" value="DUF3885"/>
    <property type="match status" value="1"/>
</dbReference>
<evidence type="ECO:0000313" key="3">
    <source>
        <dbReference type="EMBL" id="MDU0346351.1"/>
    </source>
</evidence>
<accession>A0ABU3SND6</accession>
<gene>
    <name evidence="3" type="ORF">RWH44_11640</name>
</gene>
<dbReference type="InterPro" id="IPR024976">
    <property type="entry name" value="DUF3885"/>
</dbReference>
<feature type="region of interest" description="Disordered" evidence="1">
    <location>
        <begin position="1"/>
        <end position="41"/>
    </location>
</feature>
<evidence type="ECO:0000313" key="4">
    <source>
        <dbReference type="Proteomes" id="UP001261125"/>
    </source>
</evidence>
<dbReference type="RefSeq" id="WP_316004695.1">
    <property type="nucleotide sequence ID" value="NZ_JAWDIT010000004.1"/>
</dbReference>
<comment type="caution">
    <text evidence="3">The sequence shown here is derived from an EMBL/GenBank/DDBJ whole genome shotgun (WGS) entry which is preliminary data.</text>
</comment>